<dbReference type="SMART" id="SM00720">
    <property type="entry name" value="calpain_III"/>
    <property type="match status" value="1"/>
</dbReference>
<evidence type="ECO:0000256" key="2">
    <source>
        <dbReference type="PIRSR" id="PIRSR622684-1"/>
    </source>
</evidence>
<dbReference type="GO" id="GO:0005737">
    <property type="term" value="C:cytoplasm"/>
    <property type="evidence" value="ECO:0007669"/>
    <property type="project" value="TreeGrafter"/>
</dbReference>
<dbReference type="AlphaFoldDB" id="A0A1I7SL36"/>
<organism evidence="6 7">
    <name type="scientific">Bursaphelenchus xylophilus</name>
    <name type="common">Pinewood nematode worm</name>
    <name type="synonym">Aphelenchoides xylophilus</name>
    <dbReference type="NCBI Taxonomy" id="6326"/>
    <lineage>
        <taxon>Eukaryota</taxon>
        <taxon>Metazoa</taxon>
        <taxon>Ecdysozoa</taxon>
        <taxon>Nematoda</taxon>
        <taxon>Chromadorea</taxon>
        <taxon>Rhabditida</taxon>
        <taxon>Tylenchina</taxon>
        <taxon>Tylenchomorpha</taxon>
        <taxon>Aphelenchoidea</taxon>
        <taxon>Aphelenchoididae</taxon>
        <taxon>Bursaphelenchus</taxon>
    </lineage>
</organism>
<dbReference type="Pfam" id="PF00648">
    <property type="entry name" value="Peptidase_C2"/>
    <property type="match status" value="1"/>
</dbReference>
<dbReference type="Gene3D" id="3.90.70.10">
    <property type="entry name" value="Cysteine proteinases"/>
    <property type="match status" value="1"/>
</dbReference>
<feature type="domain" description="Calpain catalytic" evidence="5">
    <location>
        <begin position="71"/>
        <end position="407"/>
    </location>
</feature>
<evidence type="ECO:0000313" key="7">
    <source>
        <dbReference type="WBParaSite" id="BXY_1376800.1"/>
    </source>
</evidence>
<dbReference type="SUPFAM" id="SSF49758">
    <property type="entry name" value="Calpain large subunit, middle domain (domain III)"/>
    <property type="match status" value="1"/>
</dbReference>
<dbReference type="InterPro" id="IPR022684">
    <property type="entry name" value="Calpain_cysteine_protease"/>
</dbReference>
<dbReference type="InterPro" id="IPR036213">
    <property type="entry name" value="Calpain_III_sf"/>
</dbReference>
<dbReference type="GO" id="GO:0006508">
    <property type="term" value="P:proteolysis"/>
    <property type="evidence" value="ECO:0007669"/>
    <property type="project" value="InterPro"/>
</dbReference>
<dbReference type="eggNOG" id="KOG0045">
    <property type="taxonomic scope" value="Eukaryota"/>
</dbReference>
<feature type="region of interest" description="Disordered" evidence="4">
    <location>
        <begin position="28"/>
        <end position="65"/>
    </location>
</feature>
<dbReference type="PANTHER" id="PTHR10183">
    <property type="entry name" value="CALPAIN"/>
    <property type="match status" value="1"/>
</dbReference>
<dbReference type="InterPro" id="IPR001300">
    <property type="entry name" value="Peptidase_C2_calpain_cat"/>
</dbReference>
<dbReference type="WBParaSite" id="BXY_1376800.1">
    <property type="protein sequence ID" value="BXY_1376800.1"/>
    <property type="gene ID" value="BXY_1376800"/>
</dbReference>
<evidence type="ECO:0000259" key="5">
    <source>
        <dbReference type="PROSITE" id="PS50203"/>
    </source>
</evidence>
<feature type="active site" evidence="2">
    <location>
        <position position="349"/>
    </location>
</feature>
<dbReference type="InterPro" id="IPR022682">
    <property type="entry name" value="Calpain_domain_III"/>
</dbReference>
<protein>
    <submittedName>
        <fullName evidence="7">Calpain catalytic domain-containing protein</fullName>
    </submittedName>
</protein>
<proteinExistence type="inferred from homology"/>
<dbReference type="Proteomes" id="UP000095284">
    <property type="component" value="Unplaced"/>
</dbReference>
<evidence type="ECO:0000256" key="1">
    <source>
        <dbReference type="ARBA" id="ARBA00007623"/>
    </source>
</evidence>
<dbReference type="PANTHER" id="PTHR10183:SF433">
    <property type="entry name" value="CALPAIN-A-RELATED"/>
    <property type="match status" value="1"/>
</dbReference>
<dbReference type="PROSITE" id="PS50203">
    <property type="entry name" value="CALPAIN_CAT"/>
    <property type="match status" value="1"/>
</dbReference>
<evidence type="ECO:0000256" key="3">
    <source>
        <dbReference type="PROSITE-ProRule" id="PRU00239"/>
    </source>
</evidence>
<dbReference type="Pfam" id="PF01067">
    <property type="entry name" value="Calpain_III"/>
    <property type="match status" value="1"/>
</dbReference>
<dbReference type="Gene3D" id="2.60.120.380">
    <property type="match status" value="1"/>
</dbReference>
<evidence type="ECO:0000313" key="6">
    <source>
        <dbReference type="Proteomes" id="UP000095284"/>
    </source>
</evidence>
<name>A0A1I7SL36_BURXY</name>
<dbReference type="InterPro" id="IPR022683">
    <property type="entry name" value="Calpain_III"/>
</dbReference>
<feature type="compositionally biased region" description="Basic and acidic residues" evidence="4">
    <location>
        <begin position="43"/>
        <end position="57"/>
    </location>
</feature>
<comment type="caution">
    <text evidence="3">Lacks conserved residue(s) required for the propagation of feature annotation.</text>
</comment>
<dbReference type="SUPFAM" id="SSF54001">
    <property type="entry name" value="Cysteine proteinases"/>
    <property type="match status" value="1"/>
</dbReference>
<dbReference type="SMART" id="SM00230">
    <property type="entry name" value="CysPc"/>
    <property type="match status" value="1"/>
</dbReference>
<accession>A0A1I7SL36</accession>
<dbReference type="InterPro" id="IPR038765">
    <property type="entry name" value="Papain-like_cys_pep_sf"/>
</dbReference>
<evidence type="ECO:0000256" key="4">
    <source>
        <dbReference type="SAM" id="MobiDB-lite"/>
    </source>
</evidence>
<sequence>MGIVNGLMNSWLKGGKLIGEYGGEYPRTSSPTSFCENPQGEGSDPKNTKSDNRERTQKTVTTDLGISVGPPPIPASFHFKSFIASCPLELGGLEDPGKNGQGKLFKDEDFDFCDLKTKFPQVKFKRPSEIVPNPQFFVKNFPSQPCGKAQVGDVWFLPAVSVVAGRHELFEKVVNISQTFEASTYTGTFRFNFWWYGDWVNVIVDDRLPMDGEVPMFSGCSEEGFWMALLEKAYANNYINWRVLYKIIAYSRRLVGSYEPISCVSYPLSLLCLTGGLVSEVHRSEYKEEEFEQLRDEHFRGLLLLALTSYDLPLAGVNGLIPNQAQAVTGFATLEGKDGKPIRLVRLRNPWSSGAWKGDWSDKSEKWHEVRDEDHDKLIKEKMPLEYWIEWSDFTKYFERLAKCFISPEVLIECADKEKAKEIPFSLIPIQSQWNYKKKSAGGAPGIAGNRFQRNPQFVLNLSNLSDSQPEEKIPVIFNLLLKYGDSQTSRCFPLGLVVYKVPEEETGRFRKFDAAFFNDPTNPAHYVQKIFKYCGSCEYIKLDPGVYVFVPTAYEEDDEGSFFLRLAVQGKAIVSDLD</sequence>
<dbReference type="GO" id="GO:0004198">
    <property type="term" value="F:calcium-dependent cysteine-type endopeptidase activity"/>
    <property type="evidence" value="ECO:0007669"/>
    <property type="project" value="InterPro"/>
</dbReference>
<dbReference type="PRINTS" id="PR00704">
    <property type="entry name" value="CALPAIN"/>
</dbReference>
<comment type="similarity">
    <text evidence="1">Belongs to the peptidase C2 family.</text>
</comment>
<reference evidence="7" key="1">
    <citation type="submission" date="2016-11" db="UniProtKB">
        <authorList>
            <consortium name="WormBaseParasite"/>
        </authorList>
    </citation>
    <scope>IDENTIFICATION</scope>
</reference>